<dbReference type="Proteomes" id="UP000005446">
    <property type="component" value="Unassembled WGS sequence"/>
</dbReference>
<protein>
    <submittedName>
        <fullName evidence="1">Uncharacterized protein</fullName>
    </submittedName>
</protein>
<dbReference type="EMBL" id="AGUE01000089">
    <property type="protein sequence ID" value="EHL00260.1"/>
    <property type="molecule type" value="Genomic_DNA"/>
</dbReference>
<dbReference type="AlphaFoldDB" id="H0EMC0"/>
<sequence length="152" mass="17452">MGDDVGIRSLIESRLMANWTFSDFNDMLFTFVIQVINFQEFTFFARGVKVVNSLRLSQFTIGIITIVGILSEALEESIDCRFLESRSQGIQHSRQFNLADTAAFISIVLLKHRPPELLTKCWVCFPLLAVLEFQRDGKRMWKDITGLKSTRV</sequence>
<name>H0EMC0_GLAL7</name>
<reference evidence="1 2" key="1">
    <citation type="journal article" date="2012" name="Eukaryot. Cell">
        <title>Genome sequence of the fungus Glarea lozoyensis: the first genome sequence of a species from the Helotiaceae family.</title>
        <authorList>
            <person name="Youssar L."/>
            <person name="Gruening B.A."/>
            <person name="Erxleben A."/>
            <person name="Guenther S."/>
            <person name="Huettel W."/>
        </authorList>
    </citation>
    <scope>NUCLEOTIDE SEQUENCE [LARGE SCALE GENOMIC DNA]</scope>
    <source>
        <strain evidence="2">ATCC 74030 / MF5533</strain>
    </source>
</reference>
<gene>
    <name evidence="1" type="ORF">M7I_3751</name>
</gene>
<accession>H0EMC0</accession>
<evidence type="ECO:0000313" key="1">
    <source>
        <dbReference type="EMBL" id="EHL00260.1"/>
    </source>
</evidence>
<proteinExistence type="predicted"/>
<keyword evidence="2" id="KW-1185">Reference proteome</keyword>
<comment type="caution">
    <text evidence="1">The sequence shown here is derived from an EMBL/GenBank/DDBJ whole genome shotgun (WGS) entry which is preliminary data.</text>
</comment>
<organism evidence="1 2">
    <name type="scientific">Glarea lozoyensis (strain ATCC 74030 / MF5533)</name>
    <dbReference type="NCBI Taxonomy" id="1104152"/>
    <lineage>
        <taxon>Eukaryota</taxon>
        <taxon>Fungi</taxon>
        <taxon>Dikarya</taxon>
        <taxon>Ascomycota</taxon>
        <taxon>Pezizomycotina</taxon>
        <taxon>Leotiomycetes</taxon>
        <taxon>Helotiales</taxon>
        <taxon>Helotiaceae</taxon>
        <taxon>Glarea</taxon>
    </lineage>
</organism>
<dbReference type="HOGENOM" id="CLU_1722553_0_0_1"/>
<evidence type="ECO:0000313" key="2">
    <source>
        <dbReference type="Proteomes" id="UP000005446"/>
    </source>
</evidence>
<dbReference type="InParanoid" id="H0EMC0"/>